<name>A0A0C2J8V6_THEKT</name>
<dbReference type="AlphaFoldDB" id="A0A0C2J8V6"/>
<proteinExistence type="predicted"/>
<dbReference type="Proteomes" id="UP000031668">
    <property type="component" value="Unassembled WGS sequence"/>
</dbReference>
<gene>
    <name evidence="1" type="ORF">RF11_05553</name>
</gene>
<evidence type="ECO:0000313" key="2">
    <source>
        <dbReference type="Proteomes" id="UP000031668"/>
    </source>
</evidence>
<evidence type="ECO:0000313" key="1">
    <source>
        <dbReference type="EMBL" id="KII74229.1"/>
    </source>
</evidence>
<sequence>MLGLIYDLYISHDFGNKFEKIGHKVDKVSWVSGTTYIIYFGKSQVNIESIMVTILDASNKSREVHKIYNIKSYYQVRNEFIMLEYDEVKMLTDRVWKKLKS</sequence>
<accession>A0A0C2J8V6</accession>
<organism evidence="1 2">
    <name type="scientific">Thelohanellus kitauei</name>
    <name type="common">Myxosporean</name>
    <dbReference type="NCBI Taxonomy" id="669202"/>
    <lineage>
        <taxon>Eukaryota</taxon>
        <taxon>Metazoa</taxon>
        <taxon>Cnidaria</taxon>
        <taxon>Myxozoa</taxon>
        <taxon>Myxosporea</taxon>
        <taxon>Bivalvulida</taxon>
        <taxon>Platysporina</taxon>
        <taxon>Myxobolidae</taxon>
        <taxon>Thelohanellus</taxon>
    </lineage>
</organism>
<reference evidence="1 2" key="1">
    <citation type="journal article" date="2014" name="Genome Biol. Evol.">
        <title>The genome of the myxosporean Thelohanellus kitauei shows adaptations to nutrient acquisition within its fish host.</title>
        <authorList>
            <person name="Yang Y."/>
            <person name="Xiong J."/>
            <person name="Zhou Z."/>
            <person name="Huo F."/>
            <person name="Miao W."/>
            <person name="Ran C."/>
            <person name="Liu Y."/>
            <person name="Zhang J."/>
            <person name="Feng J."/>
            <person name="Wang M."/>
            <person name="Wang M."/>
            <person name="Wang L."/>
            <person name="Yao B."/>
        </authorList>
    </citation>
    <scope>NUCLEOTIDE SEQUENCE [LARGE SCALE GENOMIC DNA]</scope>
    <source>
        <strain evidence="1">Wuqing</strain>
    </source>
</reference>
<keyword evidence="2" id="KW-1185">Reference proteome</keyword>
<comment type="caution">
    <text evidence="1">The sequence shown here is derived from an EMBL/GenBank/DDBJ whole genome shotgun (WGS) entry which is preliminary data.</text>
</comment>
<protein>
    <submittedName>
        <fullName evidence="1">Uncharacterized protein</fullName>
    </submittedName>
</protein>
<dbReference type="EMBL" id="JWZT01000497">
    <property type="protein sequence ID" value="KII74229.1"/>
    <property type="molecule type" value="Genomic_DNA"/>
</dbReference>